<comment type="caution">
    <text evidence="2">The sequence shown here is derived from an EMBL/GenBank/DDBJ whole genome shotgun (WGS) entry which is preliminary data.</text>
</comment>
<reference evidence="2 3" key="1">
    <citation type="submission" date="2010-10" db="EMBL/GenBank/DDBJ databases">
        <authorList>
            <consortium name="The Broad Institute Genome Sequencing Platform"/>
            <person name="Ward D."/>
            <person name="Earl A."/>
            <person name="Feldgarden M."/>
            <person name="Young S.K."/>
            <person name="Gargeya S."/>
            <person name="Zeng Q."/>
            <person name="Alvarado L."/>
            <person name="Berlin A."/>
            <person name="Bochicchio J."/>
            <person name="Chapman S.B."/>
            <person name="Chen Z."/>
            <person name="Freedman E."/>
            <person name="Gellesch M."/>
            <person name="Goldberg J."/>
            <person name="Griggs A."/>
            <person name="Gujja S."/>
            <person name="Heilman E."/>
            <person name="Heiman D."/>
            <person name="Howarth C."/>
            <person name="Mehta T."/>
            <person name="Neiman D."/>
            <person name="Pearson M."/>
            <person name="Roberts A."/>
            <person name="Saif S."/>
            <person name="Shea T."/>
            <person name="Shenoy N."/>
            <person name="Sisk P."/>
            <person name="Stolte C."/>
            <person name="Sykes S."/>
            <person name="White J."/>
            <person name="Yandava C."/>
            <person name="Allen-Vercoe E."/>
            <person name="Sibley C."/>
            <person name="Ambrose C.E."/>
            <person name="Strauss J."/>
            <person name="Daigneault M."/>
            <person name="Haas B."/>
            <person name="Nusbaum C."/>
            <person name="Birren B."/>
        </authorList>
    </citation>
    <scope>NUCLEOTIDE SEQUENCE [LARGE SCALE GENOMIC DNA]</scope>
    <source>
        <strain evidence="2 3">3_1_6</strain>
    </source>
</reference>
<feature type="region of interest" description="Disordered" evidence="1">
    <location>
        <begin position="1"/>
        <end position="29"/>
    </location>
</feature>
<dbReference type="STRING" id="563192.HMPREF0179_05117"/>
<evidence type="ECO:0000256" key="1">
    <source>
        <dbReference type="SAM" id="MobiDB-lite"/>
    </source>
</evidence>
<name>S2LBF9_BILW3</name>
<proteinExistence type="predicted"/>
<keyword evidence="3" id="KW-1185">Reference proteome</keyword>
<sequence>MFRGEAFGLSPASRSGGEGNARGIARKRS</sequence>
<gene>
    <name evidence="2" type="ORF">HMPREF0179_05117</name>
</gene>
<dbReference type="Proteomes" id="UP000006034">
    <property type="component" value="Unassembled WGS sequence"/>
</dbReference>
<dbReference type="AlphaFoldDB" id="S2LBF9"/>
<dbReference type="EMBL" id="ADCP02000001">
    <property type="protein sequence ID" value="EPC05832.1"/>
    <property type="molecule type" value="Genomic_DNA"/>
</dbReference>
<protein>
    <submittedName>
        <fullName evidence="2">Uncharacterized protein</fullName>
    </submittedName>
</protein>
<dbReference type="HOGENOM" id="CLU_3408801_0_0_7"/>
<organism evidence="2 3">
    <name type="scientific">Bilophila wadsworthia (strain 3_1_6)</name>
    <dbReference type="NCBI Taxonomy" id="563192"/>
    <lineage>
        <taxon>Bacteria</taxon>
        <taxon>Pseudomonadati</taxon>
        <taxon>Thermodesulfobacteriota</taxon>
        <taxon>Desulfovibrionia</taxon>
        <taxon>Desulfovibrionales</taxon>
        <taxon>Desulfovibrionaceae</taxon>
        <taxon>Bilophila</taxon>
    </lineage>
</organism>
<accession>S2LBF9</accession>
<evidence type="ECO:0000313" key="2">
    <source>
        <dbReference type="EMBL" id="EPC05832.1"/>
    </source>
</evidence>
<reference evidence="2 3" key="2">
    <citation type="submission" date="2013-04" db="EMBL/GenBank/DDBJ databases">
        <title>The Genome Sequence of Bilophila wadsworthia 3_1_6.</title>
        <authorList>
            <consortium name="The Broad Institute Genomics Platform"/>
            <person name="Earl A."/>
            <person name="Ward D."/>
            <person name="Feldgarden M."/>
            <person name="Gevers D."/>
            <person name="Sibley C."/>
            <person name="Strauss J."/>
            <person name="Allen-Vercoe E."/>
            <person name="Walker B."/>
            <person name="Young S."/>
            <person name="Zeng Q."/>
            <person name="Gargeya S."/>
            <person name="Fitzgerald M."/>
            <person name="Haas B."/>
            <person name="Abouelleil A."/>
            <person name="Allen A.W."/>
            <person name="Alvarado L."/>
            <person name="Arachchi H.M."/>
            <person name="Berlin A.M."/>
            <person name="Chapman S.B."/>
            <person name="Gainer-Dewar J."/>
            <person name="Goldberg J."/>
            <person name="Griggs A."/>
            <person name="Gujja S."/>
            <person name="Hansen M."/>
            <person name="Howarth C."/>
            <person name="Imamovic A."/>
            <person name="Ireland A."/>
            <person name="Larimer J."/>
            <person name="McCowan C."/>
            <person name="Murphy C."/>
            <person name="Pearson M."/>
            <person name="Poon T.W."/>
            <person name="Priest M."/>
            <person name="Roberts A."/>
            <person name="Saif S."/>
            <person name="Shea T."/>
            <person name="Sisk P."/>
            <person name="Sykes S."/>
            <person name="Wortman J."/>
            <person name="Nusbaum C."/>
            <person name="Birren B."/>
        </authorList>
    </citation>
    <scope>NUCLEOTIDE SEQUENCE [LARGE SCALE GENOMIC DNA]</scope>
    <source>
        <strain evidence="2 3">3_1_6</strain>
    </source>
</reference>
<evidence type="ECO:0000313" key="3">
    <source>
        <dbReference type="Proteomes" id="UP000006034"/>
    </source>
</evidence>